<dbReference type="FunFam" id="3.40.630.30:FF:000004">
    <property type="entry name" value="Histone acetyltransferase KAT2A"/>
    <property type="match status" value="1"/>
</dbReference>
<evidence type="ECO:0000256" key="5">
    <source>
        <dbReference type="ARBA" id="ARBA00022679"/>
    </source>
</evidence>
<dbReference type="CDD" id="cd05509">
    <property type="entry name" value="Bromo_gcn5_like"/>
    <property type="match status" value="1"/>
</dbReference>
<evidence type="ECO:0000256" key="9">
    <source>
        <dbReference type="ARBA" id="ARBA00023159"/>
    </source>
</evidence>
<dbReference type="GO" id="GO:0005813">
    <property type="term" value="C:centrosome"/>
    <property type="evidence" value="ECO:0007669"/>
    <property type="project" value="UniProtKB-SubCell"/>
</dbReference>
<dbReference type="SUPFAM" id="SSF47370">
    <property type="entry name" value="Bromodomain"/>
    <property type="match status" value="1"/>
</dbReference>
<dbReference type="InterPro" id="IPR009464">
    <property type="entry name" value="PCAF_N"/>
</dbReference>
<evidence type="ECO:0000256" key="4">
    <source>
        <dbReference type="ARBA" id="ARBA00013184"/>
    </source>
</evidence>
<dbReference type="InterPro" id="IPR000182">
    <property type="entry name" value="GNAT_dom"/>
</dbReference>
<dbReference type="Gene3D" id="3.40.630.30">
    <property type="match status" value="1"/>
</dbReference>
<evidence type="ECO:0000256" key="6">
    <source>
        <dbReference type="ARBA" id="ARBA00022853"/>
    </source>
</evidence>
<dbReference type="Pfam" id="PF00583">
    <property type="entry name" value="Acetyltransf_1"/>
    <property type="match status" value="1"/>
</dbReference>
<dbReference type="Pfam" id="PF06466">
    <property type="entry name" value="PCAF_N"/>
    <property type="match status" value="1"/>
</dbReference>
<reference evidence="18" key="1">
    <citation type="submission" date="2021-03" db="EMBL/GenBank/DDBJ databases">
        <title>Chromosome level genome of the anhydrobiotic midge Polypedilum vanderplanki.</title>
        <authorList>
            <person name="Yoshida Y."/>
            <person name="Kikawada T."/>
            <person name="Gusev O."/>
        </authorList>
    </citation>
    <scope>NUCLEOTIDE SEQUENCE</scope>
    <source>
        <strain evidence="18">NIAS01</strain>
        <tissue evidence="18">Whole body or cell culture</tissue>
    </source>
</reference>
<keyword evidence="5" id="KW-0808">Transferase</keyword>
<dbReference type="CDD" id="cd04301">
    <property type="entry name" value="NAT_SF"/>
    <property type="match status" value="1"/>
</dbReference>
<dbReference type="PANTHER" id="PTHR45750:SF3">
    <property type="entry name" value="HISTONE ACETYLTRANSFERASE"/>
    <property type="match status" value="1"/>
</dbReference>
<organism evidence="18 19">
    <name type="scientific">Polypedilum vanderplanki</name>
    <name type="common">Sleeping chironomid midge</name>
    <dbReference type="NCBI Taxonomy" id="319348"/>
    <lineage>
        <taxon>Eukaryota</taxon>
        <taxon>Metazoa</taxon>
        <taxon>Ecdysozoa</taxon>
        <taxon>Arthropoda</taxon>
        <taxon>Hexapoda</taxon>
        <taxon>Insecta</taxon>
        <taxon>Pterygota</taxon>
        <taxon>Neoptera</taxon>
        <taxon>Endopterygota</taxon>
        <taxon>Diptera</taxon>
        <taxon>Nematocera</taxon>
        <taxon>Chironomoidea</taxon>
        <taxon>Chironomidae</taxon>
        <taxon>Chironominae</taxon>
        <taxon>Polypedilum</taxon>
        <taxon>Polypedilum</taxon>
    </lineage>
</organism>
<evidence type="ECO:0000256" key="2">
    <source>
        <dbReference type="ARBA" id="ARBA00004300"/>
    </source>
</evidence>
<keyword evidence="7" id="KW-0805">Transcription regulation</keyword>
<keyword evidence="19" id="KW-1185">Reference proteome</keyword>
<dbReference type="InterPro" id="IPR037800">
    <property type="entry name" value="GCN5"/>
</dbReference>
<comment type="subcellular location">
    <subcellularLocation>
        <location evidence="2">Cytoplasm</location>
        <location evidence="2">Cytoskeleton</location>
        <location evidence="2">Microtubule organizing center</location>
        <location evidence="2">Centrosome</location>
    </subcellularLocation>
    <subcellularLocation>
        <location evidence="1">Nucleus</location>
    </subcellularLocation>
</comment>
<dbReference type="PROSITE" id="PS50014">
    <property type="entry name" value="BROMODOMAIN_2"/>
    <property type="match status" value="1"/>
</dbReference>
<gene>
    <name evidence="18" type="ORF">PVAND_002225</name>
</gene>
<keyword evidence="11" id="KW-0963">Cytoplasm</keyword>
<keyword evidence="11" id="KW-0206">Cytoskeleton</keyword>
<keyword evidence="6" id="KW-0156">Chromatin regulator</keyword>
<dbReference type="SUPFAM" id="SSF55729">
    <property type="entry name" value="Acyl-CoA N-acyltransferases (Nat)"/>
    <property type="match status" value="1"/>
</dbReference>
<evidence type="ECO:0000256" key="13">
    <source>
        <dbReference type="ARBA" id="ARBA00023315"/>
    </source>
</evidence>
<evidence type="ECO:0000259" key="16">
    <source>
        <dbReference type="PROSITE" id="PS50014"/>
    </source>
</evidence>
<dbReference type="InterPro" id="IPR036427">
    <property type="entry name" value="Bromodomain-like_sf"/>
</dbReference>
<proteinExistence type="inferred from homology"/>
<name>A0A9J6BQP2_POLVA</name>
<dbReference type="PROSITE" id="PS00633">
    <property type="entry name" value="BROMODOMAIN_1"/>
    <property type="match status" value="1"/>
</dbReference>
<dbReference type="OrthoDB" id="1937912at2759"/>
<evidence type="ECO:0000256" key="11">
    <source>
        <dbReference type="ARBA" id="ARBA00023212"/>
    </source>
</evidence>
<comment type="catalytic activity">
    <reaction evidence="14">
        <text>L-lysyl-[histone] + acetyl-CoA = N(6)-acetyl-L-lysyl-[histone] + CoA + H(+)</text>
        <dbReference type="Rhea" id="RHEA:21992"/>
        <dbReference type="Rhea" id="RHEA-COMP:9845"/>
        <dbReference type="Rhea" id="RHEA-COMP:11338"/>
        <dbReference type="ChEBI" id="CHEBI:15378"/>
        <dbReference type="ChEBI" id="CHEBI:29969"/>
        <dbReference type="ChEBI" id="CHEBI:57287"/>
        <dbReference type="ChEBI" id="CHEBI:57288"/>
        <dbReference type="ChEBI" id="CHEBI:61930"/>
        <dbReference type="EC" id="2.3.1.48"/>
    </reaction>
    <physiologicalReaction direction="left-to-right" evidence="14">
        <dbReference type="Rhea" id="RHEA:21993"/>
    </physiologicalReaction>
</comment>
<dbReference type="InterPro" id="IPR018359">
    <property type="entry name" value="Bromodomain_CS"/>
</dbReference>
<protein>
    <recommendedName>
        <fullName evidence="4">histone acetyltransferase</fullName>
        <ecNumber evidence="4">2.3.1.48</ecNumber>
    </recommendedName>
</protein>
<dbReference type="EMBL" id="JADBJN010000003">
    <property type="protein sequence ID" value="KAG5672066.1"/>
    <property type="molecule type" value="Genomic_DNA"/>
</dbReference>
<evidence type="ECO:0000313" key="18">
    <source>
        <dbReference type="EMBL" id="KAG5672066.1"/>
    </source>
</evidence>
<evidence type="ECO:0000256" key="1">
    <source>
        <dbReference type="ARBA" id="ARBA00004123"/>
    </source>
</evidence>
<evidence type="ECO:0000259" key="17">
    <source>
        <dbReference type="PROSITE" id="PS51186"/>
    </source>
</evidence>
<evidence type="ECO:0000313" key="19">
    <source>
        <dbReference type="Proteomes" id="UP001107558"/>
    </source>
</evidence>
<dbReference type="PANTHER" id="PTHR45750">
    <property type="entry name" value="GH11602P"/>
    <property type="match status" value="1"/>
</dbReference>
<evidence type="ECO:0000256" key="10">
    <source>
        <dbReference type="ARBA" id="ARBA00023163"/>
    </source>
</evidence>
<dbReference type="EC" id="2.3.1.48" evidence="4"/>
<dbReference type="SMART" id="SM00297">
    <property type="entry name" value="BROMO"/>
    <property type="match status" value="1"/>
</dbReference>
<dbReference type="AlphaFoldDB" id="A0A9J6BQP2"/>
<keyword evidence="13" id="KW-0012">Acyltransferase</keyword>
<accession>A0A9J6BQP2</accession>
<evidence type="ECO:0000256" key="14">
    <source>
        <dbReference type="ARBA" id="ARBA00048940"/>
    </source>
</evidence>
<feature type="domain" description="N-acetyltransferase" evidence="17">
    <location>
        <begin position="419"/>
        <end position="567"/>
    </location>
</feature>
<evidence type="ECO:0000256" key="8">
    <source>
        <dbReference type="ARBA" id="ARBA00023117"/>
    </source>
</evidence>
<keyword evidence="12" id="KW-0539">Nucleus</keyword>
<evidence type="ECO:0000256" key="3">
    <source>
        <dbReference type="ARBA" id="ARBA00008607"/>
    </source>
</evidence>
<comment type="similarity">
    <text evidence="3">Belongs to the acetyltransferase family. GCN5 subfamily.</text>
</comment>
<dbReference type="GO" id="GO:0043992">
    <property type="term" value="F:histone H3K9 acetyltransferase activity"/>
    <property type="evidence" value="ECO:0007669"/>
    <property type="project" value="UniProtKB-ARBA"/>
</dbReference>
<evidence type="ECO:0000256" key="7">
    <source>
        <dbReference type="ARBA" id="ARBA00023015"/>
    </source>
</evidence>
<dbReference type="GO" id="GO:0140672">
    <property type="term" value="C:ATAC complex"/>
    <property type="evidence" value="ECO:0007669"/>
    <property type="project" value="TreeGrafter"/>
</dbReference>
<evidence type="ECO:0000256" key="12">
    <source>
        <dbReference type="ARBA" id="ARBA00023242"/>
    </source>
</evidence>
<dbReference type="GO" id="GO:0005634">
    <property type="term" value="C:nucleus"/>
    <property type="evidence" value="ECO:0007669"/>
    <property type="project" value="UniProtKB-SubCell"/>
</dbReference>
<comment type="caution">
    <text evidence="18">The sequence shown here is derived from an EMBL/GenBank/DDBJ whole genome shotgun (WGS) entry which is preliminary data.</text>
</comment>
<dbReference type="Pfam" id="PF00439">
    <property type="entry name" value="Bromodomain"/>
    <property type="match status" value="1"/>
</dbReference>
<keyword evidence="10" id="KW-0804">Transcription</keyword>
<dbReference type="PROSITE" id="PS51186">
    <property type="entry name" value="GNAT"/>
    <property type="match status" value="1"/>
</dbReference>
<dbReference type="GO" id="GO:0045944">
    <property type="term" value="P:positive regulation of transcription by RNA polymerase II"/>
    <property type="evidence" value="ECO:0007669"/>
    <property type="project" value="TreeGrafter"/>
</dbReference>
<keyword evidence="9" id="KW-0010">Activator</keyword>
<keyword evidence="8 15" id="KW-0103">Bromodomain</keyword>
<dbReference type="InterPro" id="IPR001487">
    <property type="entry name" value="Bromodomain"/>
</dbReference>
<dbReference type="Proteomes" id="UP001107558">
    <property type="component" value="Chromosome 3"/>
</dbReference>
<evidence type="ECO:0000256" key="15">
    <source>
        <dbReference type="PROSITE-ProRule" id="PRU00035"/>
    </source>
</evidence>
<dbReference type="Gene3D" id="1.20.920.10">
    <property type="entry name" value="Bromodomain-like"/>
    <property type="match status" value="1"/>
</dbReference>
<sequence length="753" mass="87374">MSEENNNQSNDSSSAGATRASNIQKIIDRKQKIFSLPRNSKLFKISTYSLCQYEKGCKCVGFKLSEEQRKRDEASYMPQNKDLCSNPNCNHPFSKHVCHLNSLTDPELNRLLNLIVDMENLYISISRQNDSDIKKVYIYLSKLLRHQVLMKQTSVVIPTNASMIGSPPFEDPSIQRIISNFVFLKYGHFRDHPSSKIQFQIFTELAKNFLHCVCTWDFESPNDRKECSTPEEASAYKVNYTRWLIFSWVPAFCSSLRQYKTSNIFGKTFLKSIYNFVSSLMLQKYKADKDREKLPTEKLIVFDSLPKFLDDLREEISNDNSLIFDPTFKPVFPQNAIGIKRELDANSNDDGRVKKLKRENTCEDLSDFTVINILDRINDDDYKINAEVLSSVKLTARDDVAKAEQSRNEISFHIIANSFKKQPSTENLAWLLTCKNVFAHQLPRMPKEYITQLVFDGKHKTLALIKNQKPIGGICFRSFPSQGFIEIVFCAVTSSEQVKGYGTHLMNHLKDYSNQQKIRHFLTYADEFALGYFKKQGFSDEIKLAPSIYSGYIKEYEGATLMHCELHPEIVYTQFSNVIRKQKEIIKELILQRQQEMQKVYPGITCFKDGSKCISLESIPGIKDINWKAFRALKQIKINEEDEDLEKLTMQLTSILSAVRQHQAAWPFLQPVSVQEVPDYYNVIKLPMDLKTISDRLKARYYRNSRLFQADMNRIFINCKIYNSPETEYVALANKLESYFQTKMRRLGLWVEI</sequence>
<dbReference type="InterPro" id="IPR016181">
    <property type="entry name" value="Acyl_CoA_acyltransferase"/>
</dbReference>
<feature type="domain" description="Bromo" evidence="16">
    <location>
        <begin position="660"/>
        <end position="730"/>
    </location>
</feature>
<dbReference type="PRINTS" id="PR00503">
    <property type="entry name" value="BROMODOMAIN"/>
</dbReference>